<accession>C0ESC5</accession>
<comment type="caution">
    <text evidence="1">The sequence shown here is derived from an EMBL/GenBank/DDBJ whole genome shotgun (WGS) entry which is preliminary data.</text>
</comment>
<gene>
    <name evidence="1" type="ORF">EUBHAL_00296</name>
</gene>
<proteinExistence type="predicted"/>
<sequence>MMAYGYKSNIRETESILRSIFSEIMYMIKNKNSGIFLIKSY</sequence>
<dbReference type="AlphaFoldDB" id="C0ESC5"/>
<evidence type="ECO:0000313" key="2">
    <source>
        <dbReference type="Proteomes" id="UP000003174"/>
    </source>
</evidence>
<organism evidence="1 2">
    <name type="scientific">Anaerobutyricum hallii DSM 3353</name>
    <dbReference type="NCBI Taxonomy" id="411469"/>
    <lineage>
        <taxon>Bacteria</taxon>
        <taxon>Bacillati</taxon>
        <taxon>Bacillota</taxon>
        <taxon>Clostridia</taxon>
        <taxon>Lachnospirales</taxon>
        <taxon>Lachnospiraceae</taxon>
        <taxon>Anaerobutyricum</taxon>
    </lineage>
</organism>
<reference evidence="1 2" key="2">
    <citation type="submission" date="2009-02" db="EMBL/GenBank/DDBJ databases">
        <title>Draft genome sequence of Eubacterium hallii (DSM 3353).</title>
        <authorList>
            <person name="Sudarsanam P."/>
            <person name="Ley R."/>
            <person name="Guruge J."/>
            <person name="Turnbaugh P.J."/>
            <person name="Mahowald M."/>
            <person name="Liep D."/>
            <person name="Gordon J."/>
        </authorList>
    </citation>
    <scope>NUCLEOTIDE SEQUENCE [LARGE SCALE GENOMIC DNA]</scope>
    <source>
        <strain evidence="1 2">DSM 3353</strain>
    </source>
</reference>
<name>C0ESC5_9FIRM</name>
<evidence type="ECO:0000313" key="1">
    <source>
        <dbReference type="EMBL" id="EEG37828.1"/>
    </source>
</evidence>
<dbReference type="Proteomes" id="UP000003174">
    <property type="component" value="Unassembled WGS sequence"/>
</dbReference>
<protein>
    <submittedName>
        <fullName evidence="1">Uncharacterized protein</fullName>
    </submittedName>
</protein>
<dbReference type="EMBL" id="ACEP01000019">
    <property type="protein sequence ID" value="EEG37828.1"/>
    <property type="molecule type" value="Genomic_DNA"/>
</dbReference>
<reference evidence="1 2" key="1">
    <citation type="submission" date="2009-01" db="EMBL/GenBank/DDBJ databases">
        <authorList>
            <person name="Fulton L."/>
            <person name="Clifton S."/>
            <person name="Fulton B."/>
            <person name="Xu J."/>
            <person name="Minx P."/>
            <person name="Pepin K.H."/>
            <person name="Johnson M."/>
            <person name="Bhonagiri V."/>
            <person name="Nash W.E."/>
            <person name="Mardis E.R."/>
            <person name="Wilson R.K."/>
        </authorList>
    </citation>
    <scope>NUCLEOTIDE SEQUENCE [LARGE SCALE GENOMIC DNA]</scope>
    <source>
        <strain evidence="1 2">DSM 3353</strain>
    </source>
</reference>